<keyword evidence="3" id="KW-1185">Reference proteome</keyword>
<feature type="transmembrane region" description="Helical" evidence="1">
    <location>
        <begin position="58"/>
        <end position="81"/>
    </location>
</feature>
<reference evidence="3" key="1">
    <citation type="submission" date="2021-01" db="EMBL/GenBank/DDBJ databases">
        <title>Genome public.</title>
        <authorList>
            <person name="Liu C."/>
            <person name="Sun Q."/>
        </authorList>
    </citation>
    <scope>NUCLEOTIDE SEQUENCE [LARGE SCALE GENOMIC DNA]</scope>
    <source>
        <strain evidence="3">YIM B02505</strain>
    </source>
</reference>
<feature type="transmembrane region" description="Helical" evidence="1">
    <location>
        <begin position="132"/>
        <end position="152"/>
    </location>
</feature>
<dbReference type="Proteomes" id="UP000596739">
    <property type="component" value="Unassembled WGS sequence"/>
</dbReference>
<evidence type="ECO:0000313" key="3">
    <source>
        <dbReference type="Proteomes" id="UP000596739"/>
    </source>
</evidence>
<name>A0ABS1EUK7_9CLOT</name>
<feature type="transmembrane region" description="Helical" evidence="1">
    <location>
        <begin position="93"/>
        <end position="112"/>
    </location>
</feature>
<protein>
    <submittedName>
        <fullName evidence="2">Uncharacterized protein</fullName>
    </submittedName>
</protein>
<organism evidence="2 3">
    <name type="scientific">Clostridium yunnanense</name>
    <dbReference type="NCBI Taxonomy" id="2800325"/>
    <lineage>
        <taxon>Bacteria</taxon>
        <taxon>Bacillati</taxon>
        <taxon>Bacillota</taxon>
        <taxon>Clostridia</taxon>
        <taxon>Eubacteriales</taxon>
        <taxon>Clostridiaceae</taxon>
        <taxon>Clostridium</taxon>
    </lineage>
</organism>
<keyword evidence="1" id="KW-0472">Membrane</keyword>
<comment type="caution">
    <text evidence="2">The sequence shown here is derived from an EMBL/GenBank/DDBJ whole genome shotgun (WGS) entry which is preliminary data.</text>
</comment>
<evidence type="ECO:0000313" key="2">
    <source>
        <dbReference type="EMBL" id="MBK1812973.1"/>
    </source>
</evidence>
<dbReference type="RefSeq" id="WP_200272657.1">
    <property type="nucleotide sequence ID" value="NZ_JAENHN010000053.1"/>
</dbReference>
<evidence type="ECO:0000256" key="1">
    <source>
        <dbReference type="SAM" id="Phobius"/>
    </source>
</evidence>
<gene>
    <name evidence="2" type="ORF">JHL18_20320</name>
</gene>
<dbReference type="EMBL" id="JAENHN010000053">
    <property type="protein sequence ID" value="MBK1812973.1"/>
    <property type="molecule type" value="Genomic_DNA"/>
</dbReference>
<keyword evidence="1" id="KW-0812">Transmembrane</keyword>
<proteinExistence type="predicted"/>
<accession>A0ABS1EUK7</accession>
<sequence>MATPFLINTPTNFVSITGTADIPVPIPAVAGIGTPVTIGSLTLPLTTRGNRVFIEGTIPLVFTALAAVAAVGSVDVVLEVFRSATSTTPIFRSRQTIVSGLTLAVGAVIYDVLPFQFVDDPATPLCAGSTDYFFRVTAITAGIVVAAATLTVNSVAQGLFFNIIAEEKPAVLLNQFTSFTGITPTTSILPVIPPIIPIIPPLVP</sequence>
<keyword evidence="1" id="KW-1133">Transmembrane helix</keyword>